<dbReference type="EMBL" id="AWUE01012879">
    <property type="protein sequence ID" value="OMP08134.1"/>
    <property type="molecule type" value="Genomic_DNA"/>
</dbReference>
<dbReference type="AlphaFoldDB" id="A0A1R3KM36"/>
<proteinExistence type="predicted"/>
<evidence type="ECO:0000256" key="1">
    <source>
        <dbReference type="SAM" id="MobiDB-lite"/>
    </source>
</evidence>
<evidence type="ECO:0000313" key="3">
    <source>
        <dbReference type="Proteomes" id="UP000187203"/>
    </source>
</evidence>
<feature type="compositionally biased region" description="Basic and acidic residues" evidence="1">
    <location>
        <begin position="44"/>
        <end position="57"/>
    </location>
</feature>
<reference evidence="3" key="1">
    <citation type="submission" date="2013-09" db="EMBL/GenBank/DDBJ databases">
        <title>Corchorus olitorius genome sequencing.</title>
        <authorList>
            <person name="Alam M."/>
            <person name="Haque M.S."/>
            <person name="Islam M.S."/>
            <person name="Emdad E.M."/>
            <person name="Islam M.M."/>
            <person name="Ahmed B."/>
            <person name="Halim A."/>
            <person name="Hossen Q.M.M."/>
            <person name="Hossain M.Z."/>
            <person name="Ahmed R."/>
            <person name="Khan M.M."/>
            <person name="Islam R."/>
            <person name="Rashid M.M."/>
            <person name="Khan S.A."/>
            <person name="Rahman M.S."/>
            <person name="Alam M."/>
            <person name="Yahiya A.S."/>
            <person name="Khan M.S."/>
            <person name="Azam M.S."/>
            <person name="Haque T."/>
            <person name="Lashkar M.Z.H."/>
            <person name="Akhand A.I."/>
            <person name="Morshed G."/>
            <person name="Roy S."/>
            <person name="Uddin K.S."/>
            <person name="Rabeya T."/>
            <person name="Hossain A.S."/>
            <person name="Chowdhury A."/>
            <person name="Snigdha A.R."/>
            <person name="Mortoza M.S."/>
            <person name="Matin S.A."/>
            <person name="Hoque S.M.E."/>
            <person name="Islam M.K."/>
            <person name="Roy D.K."/>
            <person name="Haider R."/>
            <person name="Moosa M.M."/>
            <person name="Elias S.M."/>
            <person name="Hasan A.M."/>
            <person name="Jahan S."/>
            <person name="Shafiuddin M."/>
            <person name="Mahmood N."/>
            <person name="Shommy N.S."/>
        </authorList>
    </citation>
    <scope>NUCLEOTIDE SEQUENCE [LARGE SCALE GENOMIC DNA]</scope>
    <source>
        <strain evidence="3">cv. O-4</strain>
    </source>
</reference>
<gene>
    <name evidence="2" type="ORF">COLO4_06750</name>
</gene>
<evidence type="ECO:0000313" key="2">
    <source>
        <dbReference type="EMBL" id="OMP08134.1"/>
    </source>
</evidence>
<feature type="region of interest" description="Disordered" evidence="1">
    <location>
        <begin position="44"/>
        <end position="71"/>
    </location>
</feature>
<organism evidence="2 3">
    <name type="scientific">Corchorus olitorius</name>
    <dbReference type="NCBI Taxonomy" id="93759"/>
    <lineage>
        <taxon>Eukaryota</taxon>
        <taxon>Viridiplantae</taxon>
        <taxon>Streptophyta</taxon>
        <taxon>Embryophyta</taxon>
        <taxon>Tracheophyta</taxon>
        <taxon>Spermatophyta</taxon>
        <taxon>Magnoliopsida</taxon>
        <taxon>eudicotyledons</taxon>
        <taxon>Gunneridae</taxon>
        <taxon>Pentapetalae</taxon>
        <taxon>rosids</taxon>
        <taxon>malvids</taxon>
        <taxon>Malvales</taxon>
        <taxon>Malvaceae</taxon>
        <taxon>Grewioideae</taxon>
        <taxon>Apeibeae</taxon>
        <taxon>Corchorus</taxon>
    </lineage>
</organism>
<comment type="caution">
    <text evidence="2">The sequence shown here is derived from an EMBL/GenBank/DDBJ whole genome shotgun (WGS) entry which is preliminary data.</text>
</comment>
<dbReference type="Proteomes" id="UP000187203">
    <property type="component" value="Unassembled WGS sequence"/>
</dbReference>
<accession>A0A1R3KM36</accession>
<sequence>MDDIRKLIVDGHSKSEDMKLRYLAHDQICVRLEMQIGILLEEQRKTENGQREPREVVHSLPENSKSNGQCLRGLSIDDLDYNSARRRI</sequence>
<protein>
    <submittedName>
        <fullName evidence="2">Nesprin-1</fullName>
    </submittedName>
</protein>
<name>A0A1R3KM36_9ROSI</name>
<keyword evidence="3" id="KW-1185">Reference proteome</keyword>